<organism evidence="3">
    <name type="scientific">Melampsora larici-populina (strain 98AG31 / pathotype 3-4-7)</name>
    <name type="common">Poplar leaf rust fungus</name>
    <dbReference type="NCBI Taxonomy" id="747676"/>
    <lineage>
        <taxon>Eukaryota</taxon>
        <taxon>Fungi</taxon>
        <taxon>Dikarya</taxon>
        <taxon>Basidiomycota</taxon>
        <taxon>Pucciniomycotina</taxon>
        <taxon>Pucciniomycetes</taxon>
        <taxon>Pucciniales</taxon>
        <taxon>Melampsoraceae</taxon>
        <taxon>Melampsora</taxon>
    </lineage>
</organism>
<evidence type="ECO:0000313" key="2">
    <source>
        <dbReference type="EMBL" id="EGG10539.1"/>
    </source>
</evidence>
<dbReference type="AlphaFoldDB" id="F4RAU8"/>
<accession>F4RAU8</accession>
<keyword evidence="1" id="KW-0732">Signal</keyword>
<sequence length="176" mass="19927">MRAFILLEFLLQVLFVLGYPESIGSLEGCHDLTGPQSNNPQHLYKRLTSPPNPVVCPDGHKYDLNDYNKMITALVQRKVKCVYYANMGMAVFDQDGKPATFTDSDPSTLVNWYDAQISKQCEVQRPVKLQSKQAPLGPDDLLSIGTAFYKDYLPDKQVMTCDEEDDAYIRNYLASF</sequence>
<feature type="chain" id="PRO_5003314961" evidence="1">
    <location>
        <begin position="19"/>
        <end position="176"/>
    </location>
</feature>
<gene>
    <name evidence="2" type="ORF">MELLADRAFT_60304</name>
</gene>
<proteinExistence type="predicted"/>
<dbReference type="VEuPathDB" id="FungiDB:MELLADRAFT_60304"/>
<dbReference type="Proteomes" id="UP000001072">
    <property type="component" value="Unassembled WGS sequence"/>
</dbReference>
<evidence type="ECO:0000256" key="1">
    <source>
        <dbReference type="SAM" id="SignalP"/>
    </source>
</evidence>
<dbReference type="KEGG" id="mlr:MELLADRAFT_60304"/>
<dbReference type="RefSeq" id="XP_007406008.1">
    <property type="nucleotide sequence ID" value="XM_007405946.1"/>
</dbReference>
<dbReference type="HOGENOM" id="CLU_131072_0_0_1"/>
<feature type="signal peptide" evidence="1">
    <location>
        <begin position="1"/>
        <end position="18"/>
    </location>
</feature>
<dbReference type="GeneID" id="18929525"/>
<dbReference type="EMBL" id="GL883094">
    <property type="protein sequence ID" value="EGG10539.1"/>
    <property type="molecule type" value="Genomic_DNA"/>
</dbReference>
<evidence type="ECO:0000313" key="3">
    <source>
        <dbReference type="Proteomes" id="UP000001072"/>
    </source>
</evidence>
<protein>
    <submittedName>
        <fullName evidence="2">Secreted protein</fullName>
    </submittedName>
</protein>
<name>F4RAU8_MELLP</name>
<reference evidence="3" key="1">
    <citation type="journal article" date="2011" name="Proc. Natl. Acad. Sci. U.S.A.">
        <title>Obligate biotrophy features unraveled by the genomic analysis of rust fungi.</title>
        <authorList>
            <person name="Duplessis S."/>
            <person name="Cuomo C.A."/>
            <person name="Lin Y.-C."/>
            <person name="Aerts A."/>
            <person name="Tisserant E."/>
            <person name="Veneault-Fourrey C."/>
            <person name="Joly D.L."/>
            <person name="Hacquard S."/>
            <person name="Amselem J."/>
            <person name="Cantarel B.L."/>
            <person name="Chiu R."/>
            <person name="Coutinho P.M."/>
            <person name="Feau N."/>
            <person name="Field M."/>
            <person name="Frey P."/>
            <person name="Gelhaye E."/>
            <person name="Goldberg J."/>
            <person name="Grabherr M.G."/>
            <person name="Kodira C.D."/>
            <person name="Kohler A."/>
            <person name="Kuees U."/>
            <person name="Lindquist E.A."/>
            <person name="Lucas S.M."/>
            <person name="Mago R."/>
            <person name="Mauceli E."/>
            <person name="Morin E."/>
            <person name="Murat C."/>
            <person name="Pangilinan J.L."/>
            <person name="Park R."/>
            <person name="Pearson M."/>
            <person name="Quesneville H."/>
            <person name="Rouhier N."/>
            <person name="Sakthikumar S."/>
            <person name="Salamov A.A."/>
            <person name="Schmutz J."/>
            <person name="Selles B."/>
            <person name="Shapiro H."/>
            <person name="Tanguay P."/>
            <person name="Tuskan G.A."/>
            <person name="Henrissat B."/>
            <person name="Van de Peer Y."/>
            <person name="Rouze P."/>
            <person name="Ellis J.G."/>
            <person name="Dodds P.N."/>
            <person name="Schein J.E."/>
            <person name="Zhong S."/>
            <person name="Hamelin R.C."/>
            <person name="Grigoriev I.V."/>
            <person name="Szabo L.J."/>
            <person name="Martin F."/>
        </authorList>
    </citation>
    <scope>NUCLEOTIDE SEQUENCE [LARGE SCALE GENOMIC DNA]</scope>
    <source>
        <strain evidence="3">98AG31 / pathotype 3-4-7</strain>
    </source>
</reference>
<dbReference type="InParanoid" id="F4RAU8"/>
<keyword evidence="3" id="KW-1185">Reference proteome</keyword>